<dbReference type="SUPFAM" id="SSF52518">
    <property type="entry name" value="Thiamin diphosphate-binding fold (THDP-binding)"/>
    <property type="match status" value="2"/>
</dbReference>
<protein>
    <recommendedName>
        <fullName evidence="3">Pyruvate oxidase</fullName>
        <ecNumber evidence="3">1.2.3.3</ecNumber>
    </recommendedName>
</protein>
<dbReference type="PROSITE" id="PS00187">
    <property type="entry name" value="TPP_ENZYMES"/>
    <property type="match status" value="1"/>
</dbReference>
<proteinExistence type="inferred from homology"/>
<sequence>MSKGVSTMADTINAGIAVLRTLESWHVDHIYGIPGGTFNNMMYALDAEKERIRYIHVRHEEVGALAAVADGKLTGHIGVAFGSAGPGATHLFQGAYDAKMDKVPTLFLVGQVEQRFMNFDFFQELNEDPLFQDAAVYARTVTTAAGLPHIVDEAIRRAFAAHGPAVVVIPNDLPGEEIPANGYYSAAANFARPELAAGSDEQVDAALALIQAAKKPVMYVGQGTIGAASTVEAVSEKLQLPVITTALGKEIIPYEFPALLGSAARVASKPANEALREADLIMFVGSNYPFAEVMFNPAAKFIQIDSDPKMLGKRHHADVAILADAKQTLQKLLDRSTATAPTGWYAANKDNVANWHQYNDHMMNRTEGRLRFEPAFKQINRIAKDDAIFSIDVGDVTQNSVRLLKVNGKQPWITSGLFATMGVGLPGAIAAQLSYPGRQVFNLAGDGAAAMVMQDLNTEVRYHLPIINVVFSNNALGYIEDEQEDDGREWFGIDMPGLNFAEIADGQGMTGITVTKVEDLVPAFDRALAVTANGEPVLIDVKITNERPIPVEHLQLDPAHFDAATIAAFKKRYYGENLIPLSAFEAKHPNA</sequence>
<dbReference type="InterPro" id="IPR012000">
    <property type="entry name" value="Thiamin_PyroP_enz_cen_dom"/>
</dbReference>
<organism evidence="8 9">
    <name type="scientific">Schleiferilactobacillus harbinensis DSM 16991</name>
    <dbReference type="NCBI Taxonomy" id="1122147"/>
    <lineage>
        <taxon>Bacteria</taxon>
        <taxon>Bacillati</taxon>
        <taxon>Bacillota</taxon>
        <taxon>Bacilli</taxon>
        <taxon>Lactobacillales</taxon>
        <taxon>Lactobacillaceae</taxon>
        <taxon>Schleiferilactobacillus</taxon>
    </lineage>
</organism>
<dbReference type="EC" id="1.2.3.3" evidence="3"/>
<dbReference type="Pfam" id="PF02776">
    <property type="entry name" value="TPP_enzyme_N"/>
    <property type="match status" value="1"/>
</dbReference>
<evidence type="ECO:0000259" key="6">
    <source>
        <dbReference type="Pfam" id="PF02775"/>
    </source>
</evidence>
<dbReference type="NCBIfam" id="TIGR02720">
    <property type="entry name" value="pyruv_oxi_spxB"/>
    <property type="match status" value="1"/>
</dbReference>
<dbReference type="Gene3D" id="1.10.10.940">
    <property type="match status" value="1"/>
</dbReference>
<dbReference type="InterPro" id="IPR000399">
    <property type="entry name" value="TPP-bd_CS"/>
</dbReference>
<evidence type="ECO:0000256" key="3">
    <source>
        <dbReference type="NCBIfam" id="TIGR02720"/>
    </source>
</evidence>
<dbReference type="AlphaFoldDB" id="A0A0R1XGS6"/>
<dbReference type="InterPro" id="IPR014092">
    <property type="entry name" value="Pyruvate_oxidase"/>
</dbReference>
<dbReference type="GO" id="GO:0030976">
    <property type="term" value="F:thiamine pyrophosphate binding"/>
    <property type="evidence" value="ECO:0007669"/>
    <property type="project" value="InterPro"/>
</dbReference>
<dbReference type="GO" id="GO:0000287">
    <property type="term" value="F:magnesium ion binding"/>
    <property type="evidence" value="ECO:0007669"/>
    <property type="project" value="InterPro"/>
</dbReference>
<dbReference type="InterPro" id="IPR029061">
    <property type="entry name" value="THDP-binding"/>
</dbReference>
<evidence type="ECO:0000256" key="2">
    <source>
        <dbReference type="ARBA" id="ARBA00023052"/>
    </source>
</evidence>
<evidence type="ECO:0000313" key="9">
    <source>
        <dbReference type="Proteomes" id="UP000050949"/>
    </source>
</evidence>
<gene>
    <name evidence="8" type="ORF">FC91_GL000761</name>
</gene>
<dbReference type="InterPro" id="IPR012001">
    <property type="entry name" value="Thiamin_PyroP_enz_TPP-bd_dom"/>
</dbReference>
<dbReference type="SUPFAM" id="SSF52467">
    <property type="entry name" value="DHS-like NAD/FAD-binding domain"/>
    <property type="match status" value="1"/>
</dbReference>
<evidence type="ECO:0000256" key="1">
    <source>
        <dbReference type="ARBA" id="ARBA00007812"/>
    </source>
</evidence>
<dbReference type="Gene3D" id="3.40.50.970">
    <property type="match status" value="2"/>
</dbReference>
<evidence type="ECO:0000256" key="4">
    <source>
        <dbReference type="RuleBase" id="RU362132"/>
    </source>
</evidence>
<keyword evidence="8" id="KW-0670">Pyruvate</keyword>
<evidence type="ECO:0000259" key="7">
    <source>
        <dbReference type="Pfam" id="PF02776"/>
    </source>
</evidence>
<feature type="domain" description="Thiamine pyrophosphate enzyme central" evidence="5">
    <location>
        <begin position="203"/>
        <end position="332"/>
    </location>
</feature>
<dbReference type="InterPro" id="IPR029035">
    <property type="entry name" value="DHS-like_NAD/FAD-binding_dom"/>
</dbReference>
<feature type="domain" description="Thiamine pyrophosphate enzyme N-terminal TPP-binding" evidence="7">
    <location>
        <begin position="13"/>
        <end position="125"/>
    </location>
</feature>
<accession>A0A0R1XGS6</accession>
<dbReference type="PANTHER" id="PTHR42981">
    <property type="entry name" value="PYRUVATE DEHYDROGENASE [UBIQUINONE]"/>
    <property type="match status" value="1"/>
</dbReference>
<dbReference type="GO" id="GO:0047112">
    <property type="term" value="F:pyruvate oxidase activity"/>
    <property type="evidence" value="ECO:0007669"/>
    <property type="project" value="UniProtKB-UniRule"/>
</dbReference>
<dbReference type="Proteomes" id="UP000050949">
    <property type="component" value="Unassembled WGS sequence"/>
</dbReference>
<reference evidence="8 9" key="1">
    <citation type="journal article" date="2015" name="Genome Announc.">
        <title>Expanding the biotechnology potential of lactobacilli through comparative genomics of 213 strains and associated genera.</title>
        <authorList>
            <person name="Sun Z."/>
            <person name="Harris H.M."/>
            <person name="McCann A."/>
            <person name="Guo C."/>
            <person name="Argimon S."/>
            <person name="Zhang W."/>
            <person name="Yang X."/>
            <person name="Jeffery I.B."/>
            <person name="Cooney J.C."/>
            <person name="Kagawa T.F."/>
            <person name="Liu W."/>
            <person name="Song Y."/>
            <person name="Salvetti E."/>
            <person name="Wrobel A."/>
            <person name="Rasinkangas P."/>
            <person name="Parkhill J."/>
            <person name="Rea M.C."/>
            <person name="O'Sullivan O."/>
            <person name="Ritari J."/>
            <person name="Douillard F.P."/>
            <person name="Paul Ross R."/>
            <person name="Yang R."/>
            <person name="Briner A.E."/>
            <person name="Felis G.E."/>
            <person name="de Vos W.M."/>
            <person name="Barrangou R."/>
            <person name="Klaenhammer T.R."/>
            <person name="Caufield P.W."/>
            <person name="Cui Y."/>
            <person name="Zhang H."/>
            <person name="O'Toole P.W."/>
        </authorList>
    </citation>
    <scope>NUCLEOTIDE SEQUENCE [LARGE SCALE GENOMIC DNA]</scope>
    <source>
        <strain evidence="8 9">DSM 16991</strain>
    </source>
</reference>
<dbReference type="InterPro" id="IPR011766">
    <property type="entry name" value="TPP_enzyme_TPP-bd"/>
</dbReference>
<dbReference type="InterPro" id="IPR047211">
    <property type="entry name" value="POXB-like"/>
</dbReference>
<dbReference type="CDD" id="cd02014">
    <property type="entry name" value="TPP_POX"/>
    <property type="match status" value="1"/>
</dbReference>
<feature type="domain" description="Thiamine pyrophosphate enzyme TPP-binding" evidence="6">
    <location>
        <begin position="392"/>
        <end position="541"/>
    </location>
</feature>
<dbReference type="PATRIC" id="fig|1122147.4.peg.790"/>
<name>A0A0R1XGS6_9LACO</name>
<comment type="similarity">
    <text evidence="1 4">Belongs to the TPP enzyme family.</text>
</comment>
<dbReference type="eggNOG" id="COG0028">
    <property type="taxonomic scope" value="Bacteria"/>
</dbReference>
<dbReference type="InterPro" id="IPR047210">
    <property type="entry name" value="TPP_PYR_POXB-like"/>
</dbReference>
<dbReference type="Pfam" id="PF02775">
    <property type="entry name" value="TPP_enzyme_C"/>
    <property type="match status" value="1"/>
</dbReference>
<dbReference type="InterPro" id="IPR047212">
    <property type="entry name" value="TPP_POXB-like"/>
</dbReference>
<dbReference type="EMBL" id="AZFW01000015">
    <property type="protein sequence ID" value="KRM29407.1"/>
    <property type="molecule type" value="Genomic_DNA"/>
</dbReference>
<dbReference type="Gene3D" id="3.40.50.1220">
    <property type="entry name" value="TPP-binding domain"/>
    <property type="match status" value="1"/>
</dbReference>
<dbReference type="CDD" id="cd07039">
    <property type="entry name" value="TPP_PYR_POX"/>
    <property type="match status" value="1"/>
</dbReference>
<dbReference type="PANTHER" id="PTHR42981:SF2">
    <property type="entry name" value="PYRUVATE DEHYDROGENASE [UBIQUINONE]"/>
    <property type="match status" value="1"/>
</dbReference>
<evidence type="ECO:0000313" key="8">
    <source>
        <dbReference type="EMBL" id="KRM29407.1"/>
    </source>
</evidence>
<evidence type="ECO:0000259" key="5">
    <source>
        <dbReference type="Pfam" id="PF00205"/>
    </source>
</evidence>
<dbReference type="Pfam" id="PF00205">
    <property type="entry name" value="TPP_enzyme_M"/>
    <property type="match status" value="1"/>
</dbReference>
<comment type="caution">
    <text evidence="8">The sequence shown here is derived from an EMBL/GenBank/DDBJ whole genome shotgun (WGS) entry which is preliminary data.</text>
</comment>
<keyword evidence="2 4" id="KW-0786">Thiamine pyrophosphate</keyword>